<evidence type="ECO:0000313" key="2">
    <source>
        <dbReference type="Proteomes" id="UP001065593"/>
    </source>
</evidence>
<dbReference type="EMBL" id="BRZA01000005">
    <property type="protein sequence ID" value="GLC90099.1"/>
    <property type="molecule type" value="Genomic_DNA"/>
</dbReference>
<dbReference type="InterPro" id="IPR041492">
    <property type="entry name" value="HAD_2"/>
</dbReference>
<accession>A0ABQ5NP43</accession>
<reference evidence="1" key="1">
    <citation type="submission" date="2022-08" db="EMBL/GenBank/DDBJ databases">
        <title>Draft genome sequence of Lysinibacillus sp. strain KH24.</title>
        <authorList>
            <person name="Kanbe H."/>
            <person name="Itoh H."/>
        </authorList>
    </citation>
    <scope>NUCLEOTIDE SEQUENCE</scope>
    <source>
        <strain evidence="1">KH24</strain>
    </source>
</reference>
<dbReference type="Pfam" id="PF13419">
    <property type="entry name" value="HAD_2"/>
    <property type="match status" value="1"/>
</dbReference>
<dbReference type="SFLD" id="SFLDG01129">
    <property type="entry name" value="C1.5:_HAD__Beta-PGM__Phosphata"/>
    <property type="match status" value="1"/>
</dbReference>
<organism evidence="1 2">
    <name type="scientific">Lysinibacillus piscis</name>
    <dbReference type="NCBI Taxonomy" id="2518931"/>
    <lineage>
        <taxon>Bacteria</taxon>
        <taxon>Bacillati</taxon>
        <taxon>Bacillota</taxon>
        <taxon>Bacilli</taxon>
        <taxon>Bacillales</taxon>
        <taxon>Bacillaceae</taxon>
        <taxon>Lysinibacillus</taxon>
    </lineage>
</organism>
<gene>
    <name evidence="1" type="primary">yhcW</name>
    <name evidence="1" type="ORF">LYSBPC_32260</name>
</gene>
<dbReference type="RefSeq" id="WP_264990017.1">
    <property type="nucleotide sequence ID" value="NZ_BRZA01000005.1"/>
</dbReference>
<dbReference type="InterPro" id="IPR023198">
    <property type="entry name" value="PGP-like_dom2"/>
</dbReference>
<comment type="caution">
    <text evidence="1">The sequence shown here is derived from an EMBL/GenBank/DDBJ whole genome shotgun (WGS) entry which is preliminary data.</text>
</comment>
<dbReference type="NCBIfam" id="TIGR01509">
    <property type="entry name" value="HAD-SF-IA-v3"/>
    <property type="match status" value="1"/>
</dbReference>
<dbReference type="CDD" id="cd16423">
    <property type="entry name" value="HAD_BPGM-like"/>
    <property type="match status" value="1"/>
</dbReference>
<dbReference type="InterPro" id="IPR023214">
    <property type="entry name" value="HAD_sf"/>
</dbReference>
<keyword evidence="2" id="KW-1185">Reference proteome</keyword>
<dbReference type="Gene3D" id="3.40.50.1000">
    <property type="entry name" value="HAD superfamily/HAD-like"/>
    <property type="match status" value="1"/>
</dbReference>
<dbReference type="SFLD" id="SFLDS00003">
    <property type="entry name" value="Haloacid_Dehalogenase"/>
    <property type="match status" value="1"/>
</dbReference>
<protein>
    <recommendedName>
        <fullName evidence="3">HAD family hydrolase</fullName>
    </recommendedName>
</protein>
<dbReference type="Gene3D" id="1.10.150.240">
    <property type="entry name" value="Putative phosphatase, domain 2"/>
    <property type="match status" value="1"/>
</dbReference>
<dbReference type="InterPro" id="IPR036412">
    <property type="entry name" value="HAD-like_sf"/>
</dbReference>
<dbReference type="PANTHER" id="PTHR18901:SF38">
    <property type="entry name" value="PSEUDOURIDINE-5'-PHOSPHATASE"/>
    <property type="match status" value="1"/>
</dbReference>
<proteinExistence type="predicted"/>
<evidence type="ECO:0000313" key="1">
    <source>
        <dbReference type="EMBL" id="GLC90099.1"/>
    </source>
</evidence>
<name>A0ABQ5NP43_9BACI</name>
<evidence type="ECO:0008006" key="3">
    <source>
        <dbReference type="Google" id="ProtNLM"/>
    </source>
</evidence>
<sequence>MIKGIIFDFDGLILDTETYQYELYKQLFEQHQVELPFTQWLSCIGTKSNFSLIHYLIEHSEATLHEETLRNEFTHRLHTGLKSLVARAGVSDYLQEAKVLGLKVGLASSSDRQWVHGHLENLGLLHFFDCIKTADDVVQVKPAPDLYLQASAGLGLEPTDCLAFEDSVNGLQAAKAAGLLCVVVPNFLTSHMTFTGMDGQLKSMTDMPLHAIIQQVTNK</sequence>
<dbReference type="SUPFAM" id="SSF56784">
    <property type="entry name" value="HAD-like"/>
    <property type="match status" value="1"/>
</dbReference>
<dbReference type="InterPro" id="IPR006439">
    <property type="entry name" value="HAD-SF_hydro_IA"/>
</dbReference>
<dbReference type="PANTHER" id="PTHR18901">
    <property type="entry name" value="2-DEOXYGLUCOSE-6-PHOSPHATE PHOSPHATASE 2"/>
    <property type="match status" value="1"/>
</dbReference>
<dbReference type="Proteomes" id="UP001065593">
    <property type="component" value="Unassembled WGS sequence"/>
</dbReference>